<name>A0AA40DT13_9PEZI</name>
<dbReference type="EMBL" id="JAUKUA010000005">
    <property type="protein sequence ID" value="KAK0710898.1"/>
    <property type="molecule type" value="Genomic_DNA"/>
</dbReference>
<reference evidence="2" key="1">
    <citation type="submission" date="2023-06" db="EMBL/GenBank/DDBJ databases">
        <title>Genome-scale phylogeny and comparative genomics of the fungal order Sordariales.</title>
        <authorList>
            <consortium name="Lawrence Berkeley National Laboratory"/>
            <person name="Hensen N."/>
            <person name="Bonometti L."/>
            <person name="Westerberg I."/>
            <person name="Brannstrom I.O."/>
            <person name="Guillou S."/>
            <person name="Cros-Aarteil S."/>
            <person name="Calhoun S."/>
            <person name="Haridas S."/>
            <person name="Kuo A."/>
            <person name="Mondo S."/>
            <person name="Pangilinan J."/>
            <person name="Riley R."/>
            <person name="Labutti K."/>
            <person name="Andreopoulos B."/>
            <person name="Lipzen A."/>
            <person name="Chen C."/>
            <person name="Yanf M."/>
            <person name="Daum C."/>
            <person name="Ng V."/>
            <person name="Clum A."/>
            <person name="Steindorff A."/>
            <person name="Ohm R."/>
            <person name="Martin F."/>
            <person name="Silar P."/>
            <person name="Natvig D."/>
            <person name="Lalanne C."/>
            <person name="Gautier V."/>
            <person name="Ament-Velasquez S.L."/>
            <person name="Kruys A."/>
            <person name="Hutchinson M.I."/>
            <person name="Powell A.J."/>
            <person name="Barry K."/>
            <person name="Miller A.N."/>
            <person name="Grigoriev I.V."/>
            <person name="Debuchy R."/>
            <person name="Gladieux P."/>
            <person name="Thoren M.H."/>
            <person name="Johannesson H."/>
        </authorList>
    </citation>
    <scope>NUCLEOTIDE SEQUENCE</scope>
    <source>
        <strain evidence="2">SMH4607-1</strain>
    </source>
</reference>
<gene>
    <name evidence="2" type="ORF">B0H67DRAFT_267495</name>
</gene>
<proteinExistence type="predicted"/>
<dbReference type="Proteomes" id="UP001172102">
    <property type="component" value="Unassembled WGS sequence"/>
</dbReference>
<evidence type="ECO:0000313" key="2">
    <source>
        <dbReference type="EMBL" id="KAK0710898.1"/>
    </source>
</evidence>
<evidence type="ECO:0000256" key="1">
    <source>
        <dbReference type="SAM" id="MobiDB-lite"/>
    </source>
</evidence>
<comment type="caution">
    <text evidence="2">The sequence shown here is derived from an EMBL/GenBank/DDBJ whole genome shotgun (WGS) entry which is preliminary data.</text>
</comment>
<evidence type="ECO:0000313" key="3">
    <source>
        <dbReference type="Proteomes" id="UP001172102"/>
    </source>
</evidence>
<sequence>MESSTCSGWRRARGRVHTYIVFFLDRSCRQNTYEISHAGSTNLSWPISNVRLPCRRSEYPYHSSMQGSQLSTRNQPRNGRSKRHTTTPGEKVRSPAIPRDDTHAVIERLDPRDSSVSTAARMAHIDRDADCLPYLLSLTSEVARCDVCMLKPNFFFTAPPPSSHDRVPRCMHQAKSGESGDMVHGVAAESCQQSATTKQYGAWGASKD</sequence>
<keyword evidence="3" id="KW-1185">Reference proteome</keyword>
<feature type="compositionally biased region" description="Polar residues" evidence="1">
    <location>
        <begin position="63"/>
        <end position="78"/>
    </location>
</feature>
<protein>
    <submittedName>
        <fullName evidence="2">Uncharacterized protein</fullName>
    </submittedName>
</protein>
<feature type="region of interest" description="Disordered" evidence="1">
    <location>
        <begin position="60"/>
        <end position="96"/>
    </location>
</feature>
<accession>A0AA40DT13</accession>
<dbReference type="AlphaFoldDB" id="A0AA40DT13"/>
<organism evidence="2 3">
    <name type="scientific">Lasiosphaeris hirsuta</name>
    <dbReference type="NCBI Taxonomy" id="260670"/>
    <lineage>
        <taxon>Eukaryota</taxon>
        <taxon>Fungi</taxon>
        <taxon>Dikarya</taxon>
        <taxon>Ascomycota</taxon>
        <taxon>Pezizomycotina</taxon>
        <taxon>Sordariomycetes</taxon>
        <taxon>Sordariomycetidae</taxon>
        <taxon>Sordariales</taxon>
        <taxon>Lasiosphaeriaceae</taxon>
        <taxon>Lasiosphaeris</taxon>
    </lineage>
</organism>